<sequence>MGAALTFALAAVAVKLLGGAIPVMQVILFRNLFAIPVLLALALATAPPGGRSAVLATRNPWSHVQRIVYGLIGMFGSFYGYVHLPLATVTALGFTMPLFLTALSIPLLGEKVGWRRCSAVLVGFAGVLLMLRPGFGGGGVLPGGAVAAVLAGAVAWALAMITIRRMGAQGESGAAIVLWFAIGGSVVGAAAAIPGWVWPTPAQWGLLAAVGLVSALAQLLMTAAYRSGETTLIAPFEYSGILWTMTLGILVWGERPDGWDFAGIAVLVASGLYIWHREVRLGVKR</sequence>
<proteinExistence type="inferred from homology"/>
<feature type="domain" description="EamA" evidence="7">
    <location>
        <begin position="146"/>
        <end position="270"/>
    </location>
</feature>
<dbReference type="AlphaFoldDB" id="A0A2U1V8Z7"/>
<evidence type="ECO:0000313" key="8">
    <source>
        <dbReference type="EMBL" id="PWC30381.1"/>
    </source>
</evidence>
<evidence type="ECO:0000256" key="3">
    <source>
        <dbReference type="ARBA" id="ARBA00022692"/>
    </source>
</evidence>
<reference evidence="9" key="1">
    <citation type="submission" date="2017-10" db="EMBL/GenBank/DDBJ databases">
        <authorList>
            <person name="Toshchakov S.V."/>
            <person name="Goeva M.A."/>
        </authorList>
    </citation>
    <scope>NUCLEOTIDE SEQUENCE [LARGE SCALE GENOMIC DNA]</scope>
    <source>
        <strain evidence="9">JR1/69-1-13</strain>
    </source>
</reference>
<feature type="domain" description="EamA" evidence="7">
    <location>
        <begin position="2"/>
        <end position="131"/>
    </location>
</feature>
<comment type="caution">
    <text evidence="8">The sequence shown here is derived from an EMBL/GenBank/DDBJ whole genome shotgun (WGS) entry which is preliminary data.</text>
</comment>
<evidence type="ECO:0000256" key="4">
    <source>
        <dbReference type="ARBA" id="ARBA00022989"/>
    </source>
</evidence>
<protein>
    <submittedName>
        <fullName evidence="8">EamA family transporter</fullName>
    </submittedName>
</protein>
<evidence type="ECO:0000313" key="9">
    <source>
        <dbReference type="Proteomes" id="UP000245048"/>
    </source>
</evidence>
<dbReference type="EMBL" id="PDOA01000001">
    <property type="protein sequence ID" value="PWC30381.1"/>
    <property type="molecule type" value="Genomic_DNA"/>
</dbReference>
<dbReference type="OrthoDB" id="9812899at2"/>
<dbReference type="SUPFAM" id="SSF103481">
    <property type="entry name" value="Multidrug resistance efflux transporter EmrE"/>
    <property type="match status" value="2"/>
</dbReference>
<organism evidence="8 9">
    <name type="scientific">Teichococcus aestuarii</name>
    <dbReference type="NCBI Taxonomy" id="568898"/>
    <lineage>
        <taxon>Bacteria</taxon>
        <taxon>Pseudomonadati</taxon>
        <taxon>Pseudomonadota</taxon>
        <taxon>Alphaproteobacteria</taxon>
        <taxon>Acetobacterales</taxon>
        <taxon>Roseomonadaceae</taxon>
        <taxon>Roseomonas</taxon>
    </lineage>
</organism>
<evidence type="ECO:0000259" key="7">
    <source>
        <dbReference type="Pfam" id="PF00892"/>
    </source>
</evidence>
<gene>
    <name evidence="8" type="ORF">CR165_00225</name>
</gene>
<dbReference type="InterPro" id="IPR000620">
    <property type="entry name" value="EamA_dom"/>
</dbReference>
<keyword evidence="9" id="KW-1185">Reference proteome</keyword>
<dbReference type="RefSeq" id="WP_109514954.1">
    <property type="nucleotide sequence ID" value="NZ_PDOA01000001.1"/>
</dbReference>
<feature type="transmembrane region" description="Helical" evidence="6">
    <location>
        <begin position="258"/>
        <end position="275"/>
    </location>
</feature>
<keyword evidence="3 6" id="KW-0812">Transmembrane</keyword>
<feature type="transmembrane region" description="Helical" evidence="6">
    <location>
        <begin position="141"/>
        <end position="163"/>
    </location>
</feature>
<dbReference type="GO" id="GO:0016020">
    <property type="term" value="C:membrane"/>
    <property type="evidence" value="ECO:0007669"/>
    <property type="project" value="UniProtKB-SubCell"/>
</dbReference>
<feature type="transmembrane region" description="Helical" evidence="6">
    <location>
        <begin position="90"/>
        <end position="109"/>
    </location>
</feature>
<dbReference type="PANTHER" id="PTHR22911">
    <property type="entry name" value="ACYL-MALONYL CONDENSING ENZYME-RELATED"/>
    <property type="match status" value="1"/>
</dbReference>
<comment type="similarity">
    <text evidence="2">Belongs to the drug/metabolite transporter (DMT) superfamily. 10 TMS drug/metabolite exporter (DME) (TC 2.A.7.3) family.</text>
</comment>
<feature type="transmembrane region" description="Helical" evidence="6">
    <location>
        <begin position="28"/>
        <end position="46"/>
    </location>
</feature>
<dbReference type="Proteomes" id="UP000245048">
    <property type="component" value="Unassembled WGS sequence"/>
</dbReference>
<evidence type="ECO:0000256" key="1">
    <source>
        <dbReference type="ARBA" id="ARBA00004141"/>
    </source>
</evidence>
<feature type="transmembrane region" description="Helical" evidence="6">
    <location>
        <begin position="232"/>
        <end position="252"/>
    </location>
</feature>
<feature type="transmembrane region" description="Helical" evidence="6">
    <location>
        <begin position="67"/>
        <end position="84"/>
    </location>
</feature>
<evidence type="ECO:0000256" key="5">
    <source>
        <dbReference type="ARBA" id="ARBA00023136"/>
    </source>
</evidence>
<accession>A0A2U1V8Z7</accession>
<dbReference type="PANTHER" id="PTHR22911:SF6">
    <property type="entry name" value="SOLUTE CARRIER FAMILY 35 MEMBER G1"/>
    <property type="match status" value="1"/>
</dbReference>
<evidence type="ECO:0000256" key="6">
    <source>
        <dbReference type="SAM" id="Phobius"/>
    </source>
</evidence>
<keyword evidence="4 6" id="KW-1133">Transmembrane helix</keyword>
<evidence type="ECO:0000256" key="2">
    <source>
        <dbReference type="ARBA" id="ARBA00009853"/>
    </source>
</evidence>
<comment type="subcellular location">
    <subcellularLocation>
        <location evidence="1">Membrane</location>
        <topology evidence="1">Multi-pass membrane protein</topology>
    </subcellularLocation>
</comment>
<dbReference type="InterPro" id="IPR037185">
    <property type="entry name" value="EmrE-like"/>
</dbReference>
<dbReference type="Pfam" id="PF00892">
    <property type="entry name" value="EamA"/>
    <property type="match status" value="2"/>
</dbReference>
<keyword evidence="5 6" id="KW-0472">Membrane</keyword>
<name>A0A2U1V8Z7_9PROT</name>
<feature type="transmembrane region" description="Helical" evidence="6">
    <location>
        <begin position="116"/>
        <end position="135"/>
    </location>
</feature>
<feature type="transmembrane region" description="Helical" evidence="6">
    <location>
        <begin position="175"/>
        <end position="198"/>
    </location>
</feature>
<feature type="transmembrane region" description="Helical" evidence="6">
    <location>
        <begin position="204"/>
        <end position="225"/>
    </location>
</feature>